<reference evidence="2" key="1">
    <citation type="submission" date="2016-11" db="EMBL/GenBank/DDBJ databases">
        <authorList>
            <person name="Varghese N."/>
            <person name="Submissions S."/>
        </authorList>
    </citation>
    <scope>NUCLEOTIDE SEQUENCE [LARGE SCALE GENOMIC DNA]</scope>
    <source>
        <strain evidence="2">DSM 22363</strain>
    </source>
</reference>
<evidence type="ECO:0000313" key="2">
    <source>
        <dbReference type="Proteomes" id="UP000185192"/>
    </source>
</evidence>
<dbReference type="STRING" id="1123272.SAMN02745824_0286"/>
<protein>
    <submittedName>
        <fullName evidence="1">Uncharacterized protein</fullName>
    </submittedName>
</protein>
<dbReference type="AlphaFoldDB" id="A0A1N6CME5"/>
<accession>A0A1N6CME5</accession>
<dbReference type="Proteomes" id="UP000185192">
    <property type="component" value="Unassembled WGS sequence"/>
</dbReference>
<evidence type="ECO:0000313" key="1">
    <source>
        <dbReference type="EMBL" id="SIN59750.1"/>
    </source>
</evidence>
<dbReference type="EMBL" id="FSQW01000001">
    <property type="protein sequence ID" value="SIN59750.1"/>
    <property type="molecule type" value="Genomic_DNA"/>
</dbReference>
<name>A0A1N6CME5_9SPHN</name>
<sequence>MEREVQRPYLVLLRRRVPVSSMLRPGHLEGAGFPPSREYEVFEEERGFVPPRRRGSISRQLGVNSAASPYLSSFAQHRNLS</sequence>
<organism evidence="1 2">
    <name type="scientific">Parasphingorhabdus marina DSM 22363</name>
    <dbReference type="NCBI Taxonomy" id="1123272"/>
    <lineage>
        <taxon>Bacteria</taxon>
        <taxon>Pseudomonadati</taxon>
        <taxon>Pseudomonadota</taxon>
        <taxon>Alphaproteobacteria</taxon>
        <taxon>Sphingomonadales</taxon>
        <taxon>Sphingomonadaceae</taxon>
        <taxon>Parasphingorhabdus</taxon>
    </lineage>
</organism>
<keyword evidence="2" id="KW-1185">Reference proteome</keyword>
<gene>
    <name evidence="1" type="ORF">SAMN02745824_0286</name>
</gene>
<proteinExistence type="predicted"/>